<dbReference type="RefSeq" id="WP_104523126.1">
    <property type="nucleotide sequence ID" value="NZ_NHRY01000274.1"/>
</dbReference>
<accession>A0A2S6MUR0</accession>
<organism evidence="6 7">
    <name type="scientific">Rhodopila globiformis</name>
    <name type="common">Rhodopseudomonas globiformis</name>
    <dbReference type="NCBI Taxonomy" id="1071"/>
    <lineage>
        <taxon>Bacteria</taxon>
        <taxon>Pseudomonadati</taxon>
        <taxon>Pseudomonadota</taxon>
        <taxon>Alphaproteobacteria</taxon>
        <taxon>Acetobacterales</taxon>
        <taxon>Acetobacteraceae</taxon>
        <taxon>Rhodopila</taxon>
    </lineage>
</organism>
<dbReference type="SUPFAM" id="SSF51679">
    <property type="entry name" value="Bacterial luciferase-like"/>
    <property type="match status" value="1"/>
</dbReference>
<keyword evidence="1" id="KW-0285">Flavoprotein</keyword>
<dbReference type="GO" id="GO:0046306">
    <property type="term" value="P:alkanesulfonate catabolic process"/>
    <property type="evidence" value="ECO:0007669"/>
    <property type="project" value="TreeGrafter"/>
</dbReference>
<dbReference type="Proteomes" id="UP000239724">
    <property type="component" value="Unassembled WGS sequence"/>
</dbReference>
<dbReference type="AlphaFoldDB" id="A0A2S6MUR0"/>
<keyword evidence="4" id="KW-0503">Monooxygenase</keyword>
<dbReference type="InterPro" id="IPR036661">
    <property type="entry name" value="Luciferase-like_sf"/>
</dbReference>
<evidence type="ECO:0000256" key="1">
    <source>
        <dbReference type="ARBA" id="ARBA00022630"/>
    </source>
</evidence>
<dbReference type="PANTHER" id="PTHR42847">
    <property type="entry name" value="ALKANESULFONATE MONOOXYGENASE"/>
    <property type="match status" value="1"/>
</dbReference>
<keyword evidence="2" id="KW-0288">FMN</keyword>
<evidence type="ECO:0000259" key="5">
    <source>
        <dbReference type="Pfam" id="PF00296"/>
    </source>
</evidence>
<keyword evidence="7" id="KW-1185">Reference proteome</keyword>
<dbReference type="Gene3D" id="3.20.20.30">
    <property type="entry name" value="Luciferase-like domain"/>
    <property type="match status" value="1"/>
</dbReference>
<evidence type="ECO:0000256" key="2">
    <source>
        <dbReference type="ARBA" id="ARBA00022643"/>
    </source>
</evidence>
<evidence type="ECO:0000313" key="7">
    <source>
        <dbReference type="Proteomes" id="UP000239724"/>
    </source>
</evidence>
<dbReference type="GO" id="GO:0008726">
    <property type="term" value="F:alkanesulfonate monooxygenase activity"/>
    <property type="evidence" value="ECO:0007669"/>
    <property type="project" value="TreeGrafter"/>
</dbReference>
<feature type="domain" description="Luciferase-like" evidence="5">
    <location>
        <begin position="12"/>
        <end position="248"/>
    </location>
</feature>
<dbReference type="EMBL" id="NHRY01000274">
    <property type="protein sequence ID" value="PPQ26088.1"/>
    <property type="molecule type" value="Genomic_DNA"/>
</dbReference>
<proteinExistence type="predicted"/>
<evidence type="ECO:0000256" key="4">
    <source>
        <dbReference type="ARBA" id="ARBA00023033"/>
    </source>
</evidence>
<protein>
    <recommendedName>
        <fullName evidence="5">Luciferase-like domain-containing protein</fullName>
    </recommendedName>
</protein>
<sequence length="317" mass="34169">MQIGCSAPTSGALIEPDSLLRIATEAENLGFDYVTVSDHVMIPTSIASRYPYSDSGEFPSGAAAPRLEQLTAATFIAAATKKLRIVTSVMVVPHRPAVLTAKILATLDYLSKGRLTLGIGAGWCEEEFIAIGAPPFAERGAVTDEFMAVCRELWTADEPKFDGKYVRFKDVLFPPKPPQGAIPIWVGGESGPALRRTARYGDAWYPIGTNPQFPMDTLTRFKAGVTKLRALTEKAARNPASVGLAYRVSSHPEAQPKGTVDGERKLFTGAAADYAGDIKALQDVGVTAFDFGLFGPDLNATIANLRRFRDDVMAKVR</sequence>
<name>A0A2S6MUR0_RHOGL</name>
<keyword evidence="3" id="KW-0560">Oxidoreductase</keyword>
<dbReference type="InterPro" id="IPR011251">
    <property type="entry name" value="Luciferase-like_dom"/>
</dbReference>
<evidence type="ECO:0000256" key="3">
    <source>
        <dbReference type="ARBA" id="ARBA00023002"/>
    </source>
</evidence>
<dbReference type="Pfam" id="PF00296">
    <property type="entry name" value="Bac_luciferase"/>
    <property type="match status" value="1"/>
</dbReference>
<dbReference type="InterPro" id="IPR019921">
    <property type="entry name" value="Lucif-like_OxRdtase_Rv2161c"/>
</dbReference>
<reference evidence="6 7" key="1">
    <citation type="journal article" date="2018" name="Arch. Microbiol.">
        <title>New insights into the metabolic potential of the phototrophic purple bacterium Rhodopila globiformis DSM 161(T) from its draft genome sequence and evidence for a vanadium-dependent nitrogenase.</title>
        <authorList>
            <person name="Imhoff J.F."/>
            <person name="Rahn T."/>
            <person name="Kunzel S."/>
            <person name="Neulinger S.C."/>
        </authorList>
    </citation>
    <scope>NUCLEOTIDE SEQUENCE [LARGE SCALE GENOMIC DNA]</scope>
    <source>
        <strain evidence="6 7">DSM 161</strain>
    </source>
</reference>
<gene>
    <name evidence="6" type="ORF">CCS01_31230</name>
</gene>
<dbReference type="NCBIfam" id="TIGR03619">
    <property type="entry name" value="F420_Rv2161c"/>
    <property type="match status" value="1"/>
</dbReference>
<dbReference type="PANTHER" id="PTHR42847:SF4">
    <property type="entry name" value="ALKANESULFONATE MONOOXYGENASE-RELATED"/>
    <property type="match status" value="1"/>
</dbReference>
<dbReference type="OrthoDB" id="9814695at2"/>
<evidence type="ECO:0000313" key="6">
    <source>
        <dbReference type="EMBL" id="PPQ26088.1"/>
    </source>
</evidence>
<comment type="caution">
    <text evidence="6">The sequence shown here is derived from an EMBL/GenBank/DDBJ whole genome shotgun (WGS) entry which is preliminary data.</text>
</comment>
<dbReference type="InterPro" id="IPR050172">
    <property type="entry name" value="SsuD_RutA_monooxygenase"/>
</dbReference>